<dbReference type="Proteomes" id="UP001180487">
    <property type="component" value="Unassembled WGS sequence"/>
</dbReference>
<organism evidence="6 7">
    <name type="scientific">Rhodoferax ferrireducens</name>
    <dbReference type="NCBI Taxonomy" id="192843"/>
    <lineage>
        <taxon>Bacteria</taxon>
        <taxon>Pseudomonadati</taxon>
        <taxon>Pseudomonadota</taxon>
        <taxon>Betaproteobacteria</taxon>
        <taxon>Burkholderiales</taxon>
        <taxon>Comamonadaceae</taxon>
        <taxon>Rhodoferax</taxon>
    </lineage>
</organism>
<gene>
    <name evidence="6" type="ORF">J2X19_000867</name>
</gene>
<name>A0ABU2C4E8_9BURK</name>
<feature type="transmembrane region" description="Helical" evidence="5">
    <location>
        <begin position="154"/>
        <end position="172"/>
    </location>
</feature>
<feature type="transmembrane region" description="Helical" evidence="5">
    <location>
        <begin position="198"/>
        <end position="217"/>
    </location>
</feature>
<feature type="transmembrane region" description="Helical" evidence="5">
    <location>
        <begin position="82"/>
        <end position="113"/>
    </location>
</feature>
<dbReference type="Pfam" id="PF07264">
    <property type="entry name" value="EI24"/>
    <property type="match status" value="1"/>
</dbReference>
<reference evidence="6 7" key="1">
    <citation type="submission" date="2023-07" db="EMBL/GenBank/DDBJ databases">
        <title>Sorghum-associated microbial communities from plants grown in Nebraska, USA.</title>
        <authorList>
            <person name="Schachtman D."/>
        </authorList>
    </citation>
    <scope>NUCLEOTIDE SEQUENCE [LARGE SCALE GENOMIC DNA]</scope>
    <source>
        <strain evidence="6 7">BE313</strain>
    </source>
</reference>
<dbReference type="EMBL" id="JAVDXT010000001">
    <property type="protein sequence ID" value="MDR7376209.1"/>
    <property type="molecule type" value="Genomic_DNA"/>
</dbReference>
<evidence type="ECO:0000256" key="1">
    <source>
        <dbReference type="ARBA" id="ARBA00004141"/>
    </source>
</evidence>
<evidence type="ECO:0000313" key="6">
    <source>
        <dbReference type="EMBL" id="MDR7376209.1"/>
    </source>
</evidence>
<comment type="subcellular location">
    <subcellularLocation>
        <location evidence="1">Membrane</location>
        <topology evidence="1">Multi-pass membrane protein</topology>
    </subcellularLocation>
</comment>
<feature type="transmembrane region" description="Helical" evidence="5">
    <location>
        <begin position="223"/>
        <end position="245"/>
    </location>
</feature>
<comment type="caution">
    <text evidence="6">The sequence shown here is derived from an EMBL/GenBank/DDBJ whole genome shotgun (WGS) entry which is preliminary data.</text>
</comment>
<feature type="transmembrane region" description="Helical" evidence="5">
    <location>
        <begin position="125"/>
        <end position="148"/>
    </location>
</feature>
<evidence type="ECO:0000256" key="3">
    <source>
        <dbReference type="ARBA" id="ARBA00022989"/>
    </source>
</evidence>
<dbReference type="InterPro" id="IPR059112">
    <property type="entry name" value="CysZ/EI24"/>
</dbReference>
<feature type="transmembrane region" description="Helical" evidence="5">
    <location>
        <begin position="20"/>
        <end position="43"/>
    </location>
</feature>
<evidence type="ECO:0000256" key="4">
    <source>
        <dbReference type="ARBA" id="ARBA00023136"/>
    </source>
</evidence>
<proteinExistence type="predicted"/>
<evidence type="ECO:0000313" key="7">
    <source>
        <dbReference type="Proteomes" id="UP001180487"/>
    </source>
</evidence>
<keyword evidence="4 5" id="KW-0472">Membrane</keyword>
<sequence length="305" mass="33437">MKLLLNSFWRAVAYCMHPRVIALSFLPLVLLVALSLGLGYFYWEPALDSVRTMLDASEWVSRLWTWLETAGVGQLKVALAPLLVIFAVTPFLVVLSLLAVALMMTPALVALVAERRFPQLEKKKGGTFLGGLFWSLGSILLALVAIIVSIPLWLVPPLILVLPPLIWGWLTYRVMSYDALALHASKDERREIFRRHRLSLLGIGILTGYLGAAPSLVWASGALFAAAFVILVPLAIWIYTLVFAFSSLWFAHYVLAALEALRAELPVAPVAPTPPSTPAEEPVTLLEPLHVKPAYDSGNSILPAP</sequence>
<keyword evidence="3 5" id="KW-1133">Transmembrane helix</keyword>
<keyword evidence="7" id="KW-1185">Reference proteome</keyword>
<keyword evidence="2 5" id="KW-0812">Transmembrane</keyword>
<accession>A0ABU2C4E8</accession>
<protein>
    <recommendedName>
        <fullName evidence="8">Transmembrane protein</fullName>
    </recommendedName>
</protein>
<dbReference type="RefSeq" id="WP_310370991.1">
    <property type="nucleotide sequence ID" value="NZ_JAVDXT010000001.1"/>
</dbReference>
<evidence type="ECO:0000256" key="2">
    <source>
        <dbReference type="ARBA" id="ARBA00022692"/>
    </source>
</evidence>
<evidence type="ECO:0000256" key="5">
    <source>
        <dbReference type="SAM" id="Phobius"/>
    </source>
</evidence>
<evidence type="ECO:0008006" key="8">
    <source>
        <dbReference type="Google" id="ProtNLM"/>
    </source>
</evidence>